<reference evidence="4" key="1">
    <citation type="journal article" date="2019" name="MBio">
        <title>Virus Genomes from Deep Sea Sediments Expand the Ocean Megavirome and Support Independent Origins of Viral Gigantism.</title>
        <authorList>
            <person name="Backstrom D."/>
            <person name="Yutin N."/>
            <person name="Jorgensen S.L."/>
            <person name="Dharamshi J."/>
            <person name="Homa F."/>
            <person name="Zaremba-Niedwiedzka K."/>
            <person name="Spang A."/>
            <person name="Wolf Y.I."/>
            <person name="Koonin E.V."/>
            <person name="Ettema T.J."/>
        </authorList>
    </citation>
    <scope>NUCLEOTIDE SEQUENCE</scope>
</reference>
<feature type="domain" description="C2H2-type" evidence="3">
    <location>
        <begin position="3"/>
        <end position="36"/>
    </location>
</feature>
<gene>
    <name evidence="4" type="ORF">LCMAC101_03650</name>
</gene>
<evidence type="ECO:0000259" key="3">
    <source>
        <dbReference type="PROSITE" id="PS50157"/>
    </source>
</evidence>
<dbReference type="InterPro" id="IPR013087">
    <property type="entry name" value="Znf_C2H2_type"/>
</dbReference>
<evidence type="ECO:0000256" key="2">
    <source>
        <dbReference type="SAM" id="Coils"/>
    </source>
</evidence>
<dbReference type="PROSITE" id="PS50157">
    <property type="entry name" value="ZINC_FINGER_C2H2_2"/>
    <property type="match status" value="1"/>
</dbReference>
<sequence>MKHTCEFCKKDFSSKSNLLFHKKNARYCVESRGKDPAPNYTCEFCDSSLANKYSLRKHYLKCSARHIKEIKDEYSEKLTFLKKENRDIKRKNIKLVKELEELKEELSEQKGVVSGLQKAPGKTYNAYIHPKLINLPINNIRALTDEFIQEKVDDGILTYNHAARGYPGILEVIGELITHENNEGEIERNYVCTDVSRNSFHRLDCSKVKSGNRIKVAGTSTTC</sequence>
<keyword evidence="1" id="KW-0863">Zinc-finger</keyword>
<keyword evidence="1" id="KW-0862">Zinc</keyword>
<evidence type="ECO:0000256" key="1">
    <source>
        <dbReference type="PROSITE-ProRule" id="PRU00042"/>
    </source>
</evidence>
<keyword evidence="2" id="KW-0175">Coiled coil</keyword>
<dbReference type="GO" id="GO:0008270">
    <property type="term" value="F:zinc ion binding"/>
    <property type="evidence" value="ECO:0007669"/>
    <property type="project" value="UniProtKB-KW"/>
</dbReference>
<dbReference type="InterPro" id="IPR036236">
    <property type="entry name" value="Znf_C2H2_sf"/>
</dbReference>
<name>A0A481YS46_9VIRU</name>
<keyword evidence="1" id="KW-0479">Metal-binding</keyword>
<proteinExistence type="predicted"/>
<feature type="coiled-coil region" evidence="2">
    <location>
        <begin position="71"/>
        <end position="119"/>
    </location>
</feature>
<dbReference type="EMBL" id="MK500327">
    <property type="protein sequence ID" value="QBK85770.1"/>
    <property type="molecule type" value="Genomic_DNA"/>
</dbReference>
<dbReference type="SUPFAM" id="SSF57667">
    <property type="entry name" value="beta-beta-alpha zinc fingers"/>
    <property type="match status" value="1"/>
</dbReference>
<protein>
    <recommendedName>
        <fullName evidence="3">C2H2-type domain-containing protein</fullName>
    </recommendedName>
</protein>
<evidence type="ECO:0000313" key="4">
    <source>
        <dbReference type="EMBL" id="QBK85770.1"/>
    </source>
</evidence>
<accession>A0A481YS46</accession>
<dbReference type="Gene3D" id="3.30.160.60">
    <property type="entry name" value="Classic Zinc Finger"/>
    <property type="match status" value="1"/>
</dbReference>
<organism evidence="4">
    <name type="scientific">Marseillevirus LCMAC101</name>
    <dbReference type="NCBI Taxonomy" id="2506602"/>
    <lineage>
        <taxon>Viruses</taxon>
        <taxon>Varidnaviria</taxon>
        <taxon>Bamfordvirae</taxon>
        <taxon>Nucleocytoviricota</taxon>
        <taxon>Megaviricetes</taxon>
        <taxon>Pimascovirales</taxon>
        <taxon>Pimascovirales incertae sedis</taxon>
        <taxon>Marseilleviridae</taxon>
    </lineage>
</organism>